<proteinExistence type="predicted"/>
<organism evidence="1 2">
    <name type="scientific">Xenopus laevis</name>
    <name type="common">African clawed frog</name>
    <dbReference type="NCBI Taxonomy" id="8355"/>
    <lineage>
        <taxon>Eukaryota</taxon>
        <taxon>Metazoa</taxon>
        <taxon>Chordata</taxon>
        <taxon>Craniata</taxon>
        <taxon>Vertebrata</taxon>
        <taxon>Euteleostomi</taxon>
        <taxon>Amphibia</taxon>
        <taxon>Batrachia</taxon>
        <taxon>Anura</taxon>
        <taxon>Pipoidea</taxon>
        <taxon>Pipidae</taxon>
        <taxon>Xenopodinae</taxon>
        <taxon>Xenopus</taxon>
        <taxon>Xenopus</taxon>
    </lineage>
</organism>
<dbReference type="AlphaFoldDB" id="A0A974E1A9"/>
<reference evidence="2" key="1">
    <citation type="journal article" date="2016" name="Nature">
        <title>Genome evolution in the allotetraploid frog Xenopus laevis.</title>
        <authorList>
            <person name="Session A.M."/>
            <person name="Uno Y."/>
            <person name="Kwon T."/>
            <person name="Chapman J.A."/>
            <person name="Toyoda A."/>
            <person name="Takahashi S."/>
            <person name="Fukui A."/>
            <person name="Hikosaka A."/>
            <person name="Suzuki A."/>
            <person name="Kondo M."/>
            <person name="van Heeringen S.J."/>
            <person name="Quigley I."/>
            <person name="Heinz S."/>
            <person name="Ogino H."/>
            <person name="Ochi H."/>
            <person name="Hellsten U."/>
            <person name="Lyons J.B."/>
            <person name="Simakov O."/>
            <person name="Putnam N."/>
            <person name="Stites J."/>
            <person name="Kuroki Y."/>
            <person name="Tanaka T."/>
            <person name="Michiue T."/>
            <person name="Watanabe M."/>
            <person name="Bogdanovic O."/>
            <person name="Lister R."/>
            <person name="Georgiou G."/>
            <person name="Paranjpe S.S."/>
            <person name="van Kruijsbergen I."/>
            <person name="Shu S."/>
            <person name="Carlson J."/>
            <person name="Kinoshita T."/>
            <person name="Ohta Y."/>
            <person name="Mawaribuchi S."/>
            <person name="Jenkins J."/>
            <person name="Grimwood J."/>
            <person name="Schmutz J."/>
            <person name="Mitros T."/>
            <person name="Mozaffari S.V."/>
            <person name="Suzuki Y."/>
            <person name="Haramoto Y."/>
            <person name="Yamamoto T.S."/>
            <person name="Takagi C."/>
            <person name="Heald R."/>
            <person name="Miller K."/>
            <person name="Haudenschild C."/>
            <person name="Kitzman J."/>
            <person name="Nakayama T."/>
            <person name="Izutsu Y."/>
            <person name="Robert J."/>
            <person name="Fortriede J."/>
            <person name="Burns K."/>
            <person name="Lotay V."/>
            <person name="Karimi K."/>
            <person name="Yasuoka Y."/>
            <person name="Dichmann D.S."/>
            <person name="Flajnik M.F."/>
            <person name="Houston D.W."/>
            <person name="Shendure J."/>
            <person name="DuPasquier L."/>
            <person name="Vize P.D."/>
            <person name="Zorn A.M."/>
            <person name="Ito M."/>
            <person name="Marcotte E.M."/>
            <person name="Wallingford J.B."/>
            <person name="Ito Y."/>
            <person name="Asashima M."/>
            <person name="Ueno N."/>
            <person name="Matsuda Y."/>
            <person name="Veenstra G.J."/>
            <person name="Fujiyama A."/>
            <person name="Harland R.M."/>
            <person name="Taira M."/>
            <person name="Rokhsar D.S."/>
        </authorList>
    </citation>
    <scope>NUCLEOTIDE SEQUENCE [LARGE SCALE GENOMIC DNA]</scope>
    <source>
        <strain evidence="2">J</strain>
    </source>
</reference>
<evidence type="ECO:0000313" key="1">
    <source>
        <dbReference type="EMBL" id="OCU01995.1"/>
    </source>
</evidence>
<protein>
    <submittedName>
        <fullName evidence="1">Uncharacterized protein</fullName>
    </submittedName>
</protein>
<accession>A0A974E1A9</accession>
<sequence length="112" mass="13278">MQLLPKFTDLLITDWASFFLLHNNHMPTAQYRHSCISTMINAAKALIPKYWRLERIPTIKEWAQKVQELYLFEKLKDADEGQTSGTRCRLKWCHWLLYTETPEYKALLSSTT</sequence>
<dbReference type="EMBL" id="CM004466">
    <property type="protein sequence ID" value="OCU01995.1"/>
    <property type="molecule type" value="Genomic_DNA"/>
</dbReference>
<evidence type="ECO:0000313" key="2">
    <source>
        <dbReference type="Proteomes" id="UP000694892"/>
    </source>
</evidence>
<name>A0A974E1A9_XENLA</name>
<dbReference type="Proteomes" id="UP000694892">
    <property type="component" value="Chromosome 1L"/>
</dbReference>
<gene>
    <name evidence="1" type="ORF">XELAEV_18007754mg</name>
</gene>